<dbReference type="Gene3D" id="3.40.390.10">
    <property type="entry name" value="Collagenase (Catalytic Domain)"/>
    <property type="match status" value="1"/>
</dbReference>
<dbReference type="InParanoid" id="A0A1X7UEY2"/>
<dbReference type="InterPro" id="IPR029463">
    <property type="entry name" value="Lys_MEP"/>
</dbReference>
<protein>
    <recommendedName>
        <fullName evidence="9">Lysine-specific metallo-endopeptidase domain-containing protein</fullName>
    </recommendedName>
</protein>
<evidence type="ECO:0000256" key="2">
    <source>
        <dbReference type="ARBA" id="ARBA00010279"/>
    </source>
</evidence>
<dbReference type="GO" id="GO:0004222">
    <property type="term" value="F:metalloendopeptidase activity"/>
    <property type="evidence" value="ECO:0007669"/>
    <property type="project" value="InterPro"/>
</dbReference>
<feature type="domain" description="Lysine-specific metallo-endopeptidase" evidence="9">
    <location>
        <begin position="219"/>
        <end position="350"/>
    </location>
</feature>
<evidence type="ECO:0000256" key="1">
    <source>
        <dbReference type="ARBA" id="ARBA00001947"/>
    </source>
</evidence>
<dbReference type="SUPFAM" id="SSF55486">
    <property type="entry name" value="Metalloproteases ('zincins'), catalytic domain"/>
    <property type="match status" value="1"/>
</dbReference>
<feature type="signal peptide" evidence="8">
    <location>
        <begin position="1"/>
        <end position="19"/>
    </location>
</feature>
<evidence type="ECO:0000256" key="7">
    <source>
        <dbReference type="ARBA" id="ARBA00023049"/>
    </source>
</evidence>
<dbReference type="GO" id="GO:0046872">
    <property type="term" value="F:metal ion binding"/>
    <property type="evidence" value="ECO:0007669"/>
    <property type="project" value="UniProtKB-KW"/>
</dbReference>
<comment type="cofactor">
    <cofactor evidence="1">
        <name>Zn(2+)</name>
        <dbReference type="ChEBI" id="CHEBI:29105"/>
    </cofactor>
</comment>
<evidence type="ECO:0000256" key="4">
    <source>
        <dbReference type="ARBA" id="ARBA00022723"/>
    </source>
</evidence>
<dbReference type="eggNOG" id="ENOG502QW7J">
    <property type="taxonomic scope" value="Eukaryota"/>
</dbReference>
<gene>
    <name evidence="10" type="primary">105313517</name>
</gene>
<dbReference type="EnsemblMetazoa" id="XM_011407014.2">
    <property type="protein sequence ID" value="XP_011405316.1"/>
    <property type="gene ID" value="LOC105313517"/>
</dbReference>
<dbReference type="PANTHER" id="PTHR37016:SF3">
    <property type="entry name" value="NEUTRAL PROTEASE 2-RELATED"/>
    <property type="match status" value="1"/>
</dbReference>
<reference evidence="11" key="1">
    <citation type="journal article" date="2010" name="Nature">
        <title>The Amphimedon queenslandica genome and the evolution of animal complexity.</title>
        <authorList>
            <person name="Srivastava M."/>
            <person name="Simakov O."/>
            <person name="Chapman J."/>
            <person name="Fahey B."/>
            <person name="Gauthier M.E."/>
            <person name="Mitros T."/>
            <person name="Richards G.S."/>
            <person name="Conaco C."/>
            <person name="Dacre M."/>
            <person name="Hellsten U."/>
            <person name="Larroux C."/>
            <person name="Putnam N.H."/>
            <person name="Stanke M."/>
            <person name="Adamska M."/>
            <person name="Darling A."/>
            <person name="Degnan S.M."/>
            <person name="Oakley T.H."/>
            <person name="Plachetzki D.C."/>
            <person name="Zhai Y."/>
            <person name="Adamski M."/>
            <person name="Calcino A."/>
            <person name="Cummins S.F."/>
            <person name="Goodstein D.M."/>
            <person name="Harris C."/>
            <person name="Jackson D.J."/>
            <person name="Leys S.P."/>
            <person name="Shu S."/>
            <person name="Woodcroft B.J."/>
            <person name="Vervoort M."/>
            <person name="Kosik K.S."/>
            <person name="Manning G."/>
            <person name="Degnan B.M."/>
            <person name="Rokhsar D.S."/>
        </authorList>
    </citation>
    <scope>NUCLEOTIDE SEQUENCE [LARGE SCALE GENOMIC DNA]</scope>
</reference>
<evidence type="ECO:0000256" key="8">
    <source>
        <dbReference type="SAM" id="SignalP"/>
    </source>
</evidence>
<evidence type="ECO:0000313" key="10">
    <source>
        <dbReference type="EnsemblMetazoa" id="Aqu2.1.26337_001"/>
    </source>
</evidence>
<dbReference type="OrthoDB" id="5976123at2759"/>
<keyword evidence="8" id="KW-0732">Signal</keyword>
<dbReference type="SMART" id="SM01351">
    <property type="entry name" value="Aspzincin_M35"/>
    <property type="match status" value="1"/>
</dbReference>
<dbReference type="Proteomes" id="UP000007879">
    <property type="component" value="Unassembled WGS sequence"/>
</dbReference>
<dbReference type="KEGG" id="aqu:105313517"/>
<keyword evidence="3" id="KW-0645">Protease</keyword>
<accession>A0A1X7UEY2</accession>
<dbReference type="InterPro" id="IPR024079">
    <property type="entry name" value="MetalloPept_cat_dom_sf"/>
</dbReference>
<comment type="similarity">
    <text evidence="2">Belongs to the peptidase M35 family.</text>
</comment>
<keyword evidence="7" id="KW-0482">Metalloprotease</keyword>
<dbReference type="EnsemblMetazoa" id="Aqu2.1.26337_001">
    <property type="protein sequence ID" value="Aqu2.1.26337_001"/>
    <property type="gene ID" value="Aqu2.1.26337"/>
</dbReference>
<feature type="chain" id="PRO_5010883203" description="Lysine-specific metallo-endopeptidase domain-containing protein" evidence="8">
    <location>
        <begin position="20"/>
        <end position="352"/>
    </location>
</feature>
<sequence>MKTLLSLFCLVTYLTCALSANGWPVSLDMACDKALSAVACSFEFTNNANEDLYLLKRNTPLEGLYSQFVSVSLDGRPLEYEGIYIYRLPPTKDEFALLKAGESISASVQITDAFSINTDGLYTVQYSRPLQYLSVNEMNAMFIDQLKDSSACESVHIYLEGTDLFSRPKEQKVELDYTVYIESCTAANFNGSRDNDNTLEAHKRLCAGIDKAKGGVGNNNLYVTWFGAYTAARANTVKDLYGKMRTGLGSKTVTYYNNGPKCKDHPNAIAYTYKSYSQTVVYLCDYFYKEPIACKGTSYTKERTLLHEWAHAFAARDDEGYGPDKCKGFAKSDPAKAIRNADNFSYHYCESQ</sequence>
<evidence type="ECO:0000259" key="9">
    <source>
        <dbReference type="SMART" id="SM01351"/>
    </source>
</evidence>
<keyword evidence="11" id="KW-1185">Reference proteome</keyword>
<dbReference type="AlphaFoldDB" id="A0A1X7UEY2"/>
<name>A0A1X7UEY2_AMPQE</name>
<evidence type="ECO:0000256" key="5">
    <source>
        <dbReference type="ARBA" id="ARBA00022801"/>
    </source>
</evidence>
<organism evidence="10">
    <name type="scientific">Amphimedon queenslandica</name>
    <name type="common">Sponge</name>
    <dbReference type="NCBI Taxonomy" id="400682"/>
    <lineage>
        <taxon>Eukaryota</taxon>
        <taxon>Metazoa</taxon>
        <taxon>Porifera</taxon>
        <taxon>Demospongiae</taxon>
        <taxon>Heteroscleromorpha</taxon>
        <taxon>Haplosclerida</taxon>
        <taxon>Niphatidae</taxon>
        <taxon>Amphimedon</taxon>
    </lineage>
</organism>
<keyword evidence="6" id="KW-0862">Zinc</keyword>
<keyword evidence="4" id="KW-0479">Metal-binding</keyword>
<reference evidence="10" key="2">
    <citation type="submission" date="2017-05" db="UniProtKB">
        <authorList>
            <consortium name="EnsemblMetazoa"/>
        </authorList>
    </citation>
    <scope>IDENTIFICATION</scope>
</reference>
<dbReference type="Gene3D" id="2.60.40.2970">
    <property type="match status" value="1"/>
</dbReference>
<proteinExistence type="inferred from homology"/>
<dbReference type="GO" id="GO:0006508">
    <property type="term" value="P:proteolysis"/>
    <property type="evidence" value="ECO:0007669"/>
    <property type="project" value="UniProtKB-KW"/>
</dbReference>
<evidence type="ECO:0000256" key="6">
    <source>
        <dbReference type="ARBA" id="ARBA00022833"/>
    </source>
</evidence>
<keyword evidence="5" id="KW-0378">Hydrolase</keyword>
<evidence type="ECO:0000256" key="3">
    <source>
        <dbReference type="ARBA" id="ARBA00022670"/>
    </source>
</evidence>
<dbReference type="Pfam" id="PF14521">
    <property type="entry name" value="Aspzincin_M35"/>
    <property type="match status" value="1"/>
</dbReference>
<dbReference type="InterPro" id="IPR050414">
    <property type="entry name" value="Fungal_M35_metalloproteases"/>
</dbReference>
<evidence type="ECO:0000313" key="11">
    <source>
        <dbReference type="Proteomes" id="UP000007879"/>
    </source>
</evidence>
<dbReference type="PANTHER" id="PTHR37016">
    <property type="match status" value="1"/>
</dbReference>